<proteinExistence type="predicted"/>
<feature type="region of interest" description="Disordered" evidence="1">
    <location>
        <begin position="656"/>
        <end position="684"/>
    </location>
</feature>
<dbReference type="EMBL" id="JAADJZ010000032">
    <property type="protein sequence ID" value="KAF2865638.1"/>
    <property type="molecule type" value="Genomic_DNA"/>
</dbReference>
<feature type="region of interest" description="Disordered" evidence="1">
    <location>
        <begin position="1"/>
        <end position="90"/>
    </location>
</feature>
<evidence type="ECO:0000256" key="1">
    <source>
        <dbReference type="SAM" id="MobiDB-lite"/>
    </source>
</evidence>
<feature type="region of interest" description="Disordered" evidence="1">
    <location>
        <begin position="210"/>
        <end position="238"/>
    </location>
</feature>
<feature type="compositionally biased region" description="Low complexity" evidence="1">
    <location>
        <begin position="43"/>
        <end position="72"/>
    </location>
</feature>
<feature type="compositionally biased region" description="Basic and acidic residues" evidence="1">
    <location>
        <begin position="210"/>
        <end position="223"/>
    </location>
</feature>
<accession>A0A7C8M1W6</accession>
<sequence>MCTPQTLSCEPSQIPLPSTPPIPAPSTPAPPTAEPSQQPDPSPSNSSHAAPPSSSTASSSQPRTSTSTTTSSRQELVHPAFRDSGANRGSTELLKATYIGYKDPRLSTEVPKRGGSEDPGPIVLSERTEEKNINPGTEGVVVSSPDIADGLTTATPPIDIALTNEGSVSSSNSGQLFSGGSSSPKEDEASSSWEDNLNDLAQYSAEIKADANRRSTWHVPERRKLPKPSSVPASPQLEHDIPDLAVPTKTIRRSHSTSEIPRRPVSQSPRPVARPPKEWTLVVPEGSDTMSLFMLGRKMTGAARSALLQGPKLAVVNALTGETYAKAVPERMLLQFCGTKVVDRLRSKPGAVQVIEIPDLDAEQGGIERVIRYMRRCCGTAHGRPTGELRVPPSVMEGIETVRACRVLGLNTDADRIEDYVVNEVLGNRALKLEDVELVWEGYHGKLRKTAYADVVLWYILNHIVGDVAAFTGGIGFLLELDDYKALRDRVKVEVVDAKWRFEKREQFLRRCALERKTERLMKEKRRMSRRDVDTELDKGDGGALDKVSIRAWKRLSGYSSDVDLEGAVGSLSRNPLSSLSLPSSRNQTSMLNQALPESAVAAASSSRLSTNPTPQGEPTVRVHHVDYTNYTRPEAPPRTAQALWKDLPGFDIPYADSWPGGRDPSPSLPERKTARDRLSVQMREDDRARIAPWTTGASNQAEAGAAPRGCCLRGWRVKVAELTGKRGSGLGPK</sequence>
<feature type="region of interest" description="Disordered" evidence="1">
    <location>
        <begin position="597"/>
        <end position="623"/>
    </location>
</feature>
<organism evidence="2 3">
    <name type="scientific">Massariosphaeria phaeospora</name>
    <dbReference type="NCBI Taxonomy" id="100035"/>
    <lineage>
        <taxon>Eukaryota</taxon>
        <taxon>Fungi</taxon>
        <taxon>Dikarya</taxon>
        <taxon>Ascomycota</taxon>
        <taxon>Pezizomycotina</taxon>
        <taxon>Dothideomycetes</taxon>
        <taxon>Pleosporomycetidae</taxon>
        <taxon>Pleosporales</taxon>
        <taxon>Pleosporales incertae sedis</taxon>
        <taxon>Massariosphaeria</taxon>
    </lineage>
</organism>
<feature type="compositionally biased region" description="Polar residues" evidence="1">
    <location>
        <begin position="164"/>
        <end position="180"/>
    </location>
</feature>
<protein>
    <submittedName>
        <fullName evidence="2">Uncharacterized protein</fullName>
    </submittedName>
</protein>
<dbReference type="OrthoDB" id="3796468at2759"/>
<comment type="caution">
    <text evidence="2">The sequence shown here is derived from an EMBL/GenBank/DDBJ whole genome shotgun (WGS) entry which is preliminary data.</text>
</comment>
<gene>
    <name evidence="2" type="ORF">BDV95DRAFT_586222</name>
</gene>
<dbReference type="Proteomes" id="UP000481861">
    <property type="component" value="Unassembled WGS sequence"/>
</dbReference>
<keyword evidence="3" id="KW-1185">Reference proteome</keyword>
<feature type="region of interest" description="Disordered" evidence="1">
    <location>
        <begin position="104"/>
        <end position="196"/>
    </location>
</feature>
<reference evidence="2 3" key="1">
    <citation type="submission" date="2020-01" db="EMBL/GenBank/DDBJ databases">
        <authorList>
            <consortium name="DOE Joint Genome Institute"/>
            <person name="Haridas S."/>
            <person name="Albert R."/>
            <person name="Binder M."/>
            <person name="Bloem J."/>
            <person name="Labutti K."/>
            <person name="Salamov A."/>
            <person name="Andreopoulos B."/>
            <person name="Baker S.E."/>
            <person name="Barry K."/>
            <person name="Bills G."/>
            <person name="Bluhm B.H."/>
            <person name="Cannon C."/>
            <person name="Castanera R."/>
            <person name="Culley D.E."/>
            <person name="Daum C."/>
            <person name="Ezra D."/>
            <person name="Gonzalez J.B."/>
            <person name="Henrissat B."/>
            <person name="Kuo A."/>
            <person name="Liang C."/>
            <person name="Lipzen A."/>
            <person name="Lutzoni F."/>
            <person name="Magnuson J."/>
            <person name="Mondo S."/>
            <person name="Nolan M."/>
            <person name="Ohm R."/>
            <person name="Pangilinan J."/>
            <person name="Park H.-J.H."/>
            <person name="Ramirez L."/>
            <person name="Alfaro M."/>
            <person name="Sun H."/>
            <person name="Tritt A."/>
            <person name="Yoshinaga Y."/>
            <person name="Zwiers L.-H.L."/>
            <person name="Turgeon B.G."/>
            <person name="Goodwin S.B."/>
            <person name="Spatafora J.W."/>
            <person name="Crous P.W."/>
            <person name="Grigoriev I.V."/>
        </authorList>
    </citation>
    <scope>NUCLEOTIDE SEQUENCE [LARGE SCALE GENOMIC DNA]</scope>
    <source>
        <strain evidence="2 3">CBS 611.86</strain>
    </source>
</reference>
<feature type="compositionally biased region" description="Basic and acidic residues" evidence="1">
    <location>
        <begin position="670"/>
        <end position="684"/>
    </location>
</feature>
<evidence type="ECO:0000313" key="2">
    <source>
        <dbReference type="EMBL" id="KAF2865638.1"/>
    </source>
</evidence>
<name>A0A7C8M1W6_9PLEO</name>
<dbReference type="AlphaFoldDB" id="A0A7C8M1W6"/>
<feature type="compositionally biased region" description="Polar residues" evidence="1">
    <location>
        <begin position="608"/>
        <end position="617"/>
    </location>
</feature>
<feature type="compositionally biased region" description="Pro residues" evidence="1">
    <location>
        <begin position="17"/>
        <end position="42"/>
    </location>
</feature>
<feature type="compositionally biased region" description="Basic and acidic residues" evidence="1">
    <location>
        <begin position="104"/>
        <end position="116"/>
    </location>
</feature>
<evidence type="ECO:0000313" key="3">
    <source>
        <dbReference type="Proteomes" id="UP000481861"/>
    </source>
</evidence>
<feature type="region of interest" description="Disordered" evidence="1">
    <location>
        <begin position="251"/>
        <end position="275"/>
    </location>
</feature>